<dbReference type="Proteomes" id="UP001500967">
    <property type="component" value="Unassembled WGS sequence"/>
</dbReference>
<dbReference type="RefSeq" id="WP_344651599.1">
    <property type="nucleotide sequence ID" value="NZ_BAAAGX010000020.1"/>
</dbReference>
<feature type="transmembrane region" description="Helical" evidence="1">
    <location>
        <begin position="26"/>
        <end position="43"/>
    </location>
</feature>
<evidence type="ECO:0000256" key="1">
    <source>
        <dbReference type="SAM" id="Phobius"/>
    </source>
</evidence>
<organism evidence="2 3">
    <name type="scientific">Cryptosporangium japonicum</name>
    <dbReference type="NCBI Taxonomy" id="80872"/>
    <lineage>
        <taxon>Bacteria</taxon>
        <taxon>Bacillati</taxon>
        <taxon>Actinomycetota</taxon>
        <taxon>Actinomycetes</taxon>
        <taxon>Cryptosporangiales</taxon>
        <taxon>Cryptosporangiaceae</taxon>
        <taxon>Cryptosporangium</taxon>
    </lineage>
</organism>
<gene>
    <name evidence="2" type="ORF">GCM10009539_52730</name>
</gene>
<keyword evidence="1" id="KW-1133">Transmembrane helix</keyword>
<keyword evidence="1" id="KW-0472">Membrane</keyword>
<reference evidence="2 3" key="1">
    <citation type="journal article" date="2019" name="Int. J. Syst. Evol. Microbiol.">
        <title>The Global Catalogue of Microorganisms (GCM) 10K type strain sequencing project: providing services to taxonomists for standard genome sequencing and annotation.</title>
        <authorList>
            <consortium name="The Broad Institute Genomics Platform"/>
            <consortium name="The Broad Institute Genome Sequencing Center for Infectious Disease"/>
            <person name="Wu L."/>
            <person name="Ma J."/>
        </authorList>
    </citation>
    <scope>NUCLEOTIDE SEQUENCE [LARGE SCALE GENOMIC DNA]</scope>
    <source>
        <strain evidence="2 3">JCM 10425</strain>
    </source>
</reference>
<protein>
    <submittedName>
        <fullName evidence="2">Uncharacterized protein</fullName>
    </submittedName>
</protein>
<feature type="transmembrane region" description="Helical" evidence="1">
    <location>
        <begin position="49"/>
        <end position="66"/>
    </location>
</feature>
<evidence type="ECO:0000313" key="3">
    <source>
        <dbReference type="Proteomes" id="UP001500967"/>
    </source>
</evidence>
<accession>A0ABN0UT49</accession>
<evidence type="ECO:0000313" key="2">
    <source>
        <dbReference type="EMBL" id="GAA0260708.1"/>
    </source>
</evidence>
<keyword evidence="1" id="KW-0812">Transmembrane</keyword>
<name>A0ABN0UT49_9ACTN</name>
<proteinExistence type="predicted"/>
<keyword evidence="3" id="KW-1185">Reference proteome</keyword>
<comment type="caution">
    <text evidence="2">The sequence shown here is derived from an EMBL/GenBank/DDBJ whole genome shotgun (WGS) entry which is preliminary data.</text>
</comment>
<dbReference type="EMBL" id="BAAAGX010000020">
    <property type="protein sequence ID" value="GAA0260708.1"/>
    <property type="molecule type" value="Genomic_DNA"/>
</dbReference>
<sequence length="79" mass="8572">MANNALSNYFADSMSLTSAPTVRRELAVTISTLVLLGAAWLIVDNQRFLTVFSIVMGAYLAVRLVLAARTQASATRNPR</sequence>